<dbReference type="GO" id="GO:0003677">
    <property type="term" value="F:DNA binding"/>
    <property type="evidence" value="ECO:0007669"/>
    <property type="project" value="InterPro"/>
</dbReference>
<feature type="region of interest" description="Disordered" evidence="1">
    <location>
        <begin position="1"/>
        <end position="20"/>
    </location>
</feature>
<sequence>MARDRLISTVDTEARHGHKSRARTFDGYKSHLAVDPDDELITAVSVTAANAADREVLDELLGQPHTGAAAGDAASGGGESAADCEPAAKKRAADAADSADQSQGSCGGEAGSKDFEVYGDSAYADGPTLEEQTRRGHDMRTKVPPVRNANGFSKDRFSIDLATGTVTCPAEHTVAIRAGRRHRVARFGEDPSRRHQPRPPGHPGPAPGNHRLGHRLTASPTTHPGVNFHMPSQLSS</sequence>
<name>A0A498QC12_9MYCO</name>
<reference evidence="3 4" key="1">
    <citation type="submission" date="2018-09" db="EMBL/GenBank/DDBJ databases">
        <authorList>
            <person name="Tagini F."/>
        </authorList>
    </citation>
    <scope>NUCLEOTIDE SEQUENCE [LARGE SCALE GENOMIC DNA]</scope>
    <source>
        <strain evidence="3 4">MK13</strain>
    </source>
</reference>
<evidence type="ECO:0000313" key="4">
    <source>
        <dbReference type="Proteomes" id="UP000267289"/>
    </source>
</evidence>
<gene>
    <name evidence="3" type="ORF">LAUMK13_04092</name>
</gene>
<evidence type="ECO:0000313" key="3">
    <source>
        <dbReference type="EMBL" id="VBA42549.1"/>
    </source>
</evidence>
<dbReference type="Pfam" id="PF01609">
    <property type="entry name" value="DDE_Tnp_1"/>
    <property type="match status" value="1"/>
</dbReference>
<protein>
    <recommendedName>
        <fullName evidence="2">Transposase IS4-like domain-containing protein</fullName>
    </recommendedName>
</protein>
<accession>A0A498QC12</accession>
<dbReference type="Proteomes" id="UP000267289">
    <property type="component" value="Unassembled WGS sequence"/>
</dbReference>
<dbReference type="InterPro" id="IPR002559">
    <property type="entry name" value="Transposase_11"/>
</dbReference>
<dbReference type="GO" id="GO:0004803">
    <property type="term" value="F:transposase activity"/>
    <property type="evidence" value="ECO:0007669"/>
    <property type="project" value="InterPro"/>
</dbReference>
<proteinExistence type="predicted"/>
<feature type="region of interest" description="Disordered" evidence="1">
    <location>
        <begin position="187"/>
        <end position="236"/>
    </location>
</feature>
<dbReference type="GO" id="GO:0006313">
    <property type="term" value="P:DNA transposition"/>
    <property type="evidence" value="ECO:0007669"/>
    <property type="project" value="InterPro"/>
</dbReference>
<dbReference type="EMBL" id="UPHQ01000219">
    <property type="protein sequence ID" value="VBA42549.1"/>
    <property type="molecule type" value="Genomic_DNA"/>
</dbReference>
<feature type="domain" description="Transposase IS4-like" evidence="2">
    <location>
        <begin position="12"/>
        <end position="85"/>
    </location>
</feature>
<evidence type="ECO:0000256" key="1">
    <source>
        <dbReference type="SAM" id="MobiDB-lite"/>
    </source>
</evidence>
<feature type="compositionally biased region" description="Polar residues" evidence="1">
    <location>
        <begin position="218"/>
        <end position="236"/>
    </location>
</feature>
<keyword evidence="4" id="KW-1185">Reference proteome</keyword>
<dbReference type="AlphaFoldDB" id="A0A498QC12"/>
<organism evidence="3 4">
    <name type="scientific">Mycobacterium innocens</name>
    <dbReference type="NCBI Taxonomy" id="2341083"/>
    <lineage>
        <taxon>Bacteria</taxon>
        <taxon>Bacillati</taxon>
        <taxon>Actinomycetota</taxon>
        <taxon>Actinomycetes</taxon>
        <taxon>Mycobacteriales</taxon>
        <taxon>Mycobacteriaceae</taxon>
        <taxon>Mycobacterium</taxon>
    </lineage>
</organism>
<feature type="compositionally biased region" description="Basic and acidic residues" evidence="1">
    <location>
        <begin position="131"/>
        <end position="141"/>
    </location>
</feature>
<feature type="region of interest" description="Disordered" evidence="1">
    <location>
        <begin position="59"/>
        <end position="152"/>
    </location>
</feature>
<evidence type="ECO:0000259" key="2">
    <source>
        <dbReference type="Pfam" id="PF01609"/>
    </source>
</evidence>